<keyword evidence="1" id="KW-0812">Transmembrane</keyword>
<name>A0ABY8MI63_9SPIO</name>
<evidence type="ECO:0008006" key="4">
    <source>
        <dbReference type="Google" id="ProtNLM"/>
    </source>
</evidence>
<sequence>MQRQQCFSCSSGFPGFVRRPLFFGLVVMSLGLFSCNLQNKIVLEGEGRGRMTLSLELPPYILDSIDILEAGIPGGEDLLKPDKMAQGLRRTKDISDVEVKSAKKGAYRIDFRFRNFERKSRVAAKDFLEWNKESNGGTGLSITINRETYRELERRFPAMRDNALLQLYGPATTEGMSRSDYLDMIEYSFGKEARNNLPEAEAVILIQVPGRIVSQKGGTKKGKNIVEFRLSLLDFALLNREKSYSIVYR</sequence>
<proteinExistence type="predicted"/>
<gene>
    <name evidence="2" type="ORF">P0082_10455</name>
</gene>
<evidence type="ECO:0000313" key="3">
    <source>
        <dbReference type="Proteomes" id="UP001228690"/>
    </source>
</evidence>
<evidence type="ECO:0000313" key="2">
    <source>
        <dbReference type="EMBL" id="WGK68893.1"/>
    </source>
</evidence>
<keyword evidence="1" id="KW-1133">Transmembrane helix</keyword>
<reference evidence="2 3" key="1">
    <citation type="submission" date="2023-04" db="EMBL/GenBank/DDBJ databases">
        <title>Spirochaete genome identified in red abalone sample constitutes a novel genus.</title>
        <authorList>
            <person name="Sharma S.P."/>
            <person name="Purcell C.M."/>
            <person name="Hyde J.R."/>
            <person name="Severin A.J."/>
        </authorList>
    </citation>
    <scope>NUCLEOTIDE SEQUENCE [LARGE SCALE GENOMIC DNA]</scope>
    <source>
        <strain evidence="2 3">SP-2023</strain>
    </source>
</reference>
<dbReference type="EMBL" id="CP123443">
    <property type="protein sequence ID" value="WGK68893.1"/>
    <property type="molecule type" value="Genomic_DNA"/>
</dbReference>
<protein>
    <recommendedName>
        <fullName evidence="4">Lipoprotein</fullName>
    </recommendedName>
</protein>
<keyword evidence="3" id="KW-1185">Reference proteome</keyword>
<dbReference type="PROSITE" id="PS51257">
    <property type="entry name" value="PROKAR_LIPOPROTEIN"/>
    <property type="match status" value="1"/>
</dbReference>
<feature type="transmembrane region" description="Helical" evidence="1">
    <location>
        <begin position="21"/>
        <end position="43"/>
    </location>
</feature>
<keyword evidence="1" id="KW-0472">Membrane</keyword>
<organism evidence="2 3">
    <name type="scientific">Candidatus Haliotispira prima</name>
    <dbReference type="NCBI Taxonomy" id="3034016"/>
    <lineage>
        <taxon>Bacteria</taxon>
        <taxon>Pseudomonadati</taxon>
        <taxon>Spirochaetota</taxon>
        <taxon>Spirochaetia</taxon>
        <taxon>Spirochaetales</taxon>
        <taxon>Spirochaetaceae</taxon>
        <taxon>Candidatus Haliotispira</taxon>
    </lineage>
</organism>
<accession>A0ABY8MI63</accession>
<dbReference type="Proteomes" id="UP001228690">
    <property type="component" value="Chromosome"/>
</dbReference>
<evidence type="ECO:0000256" key="1">
    <source>
        <dbReference type="SAM" id="Phobius"/>
    </source>
</evidence>
<dbReference type="RefSeq" id="WP_326927080.1">
    <property type="nucleotide sequence ID" value="NZ_CP123443.1"/>
</dbReference>